<dbReference type="PANTHER" id="PTHR16119">
    <property type="entry name" value="TRANSMEMBRANE PROTEIN 144"/>
    <property type="match status" value="1"/>
</dbReference>
<evidence type="ECO:0000256" key="1">
    <source>
        <dbReference type="ARBA" id="ARBA00004141"/>
    </source>
</evidence>
<dbReference type="Proteomes" id="UP001595805">
    <property type="component" value="Unassembled WGS sequence"/>
</dbReference>
<feature type="transmembrane region" description="Helical" evidence="6">
    <location>
        <begin position="135"/>
        <end position="159"/>
    </location>
</feature>
<evidence type="ECO:0000256" key="5">
    <source>
        <dbReference type="ARBA" id="ARBA00023136"/>
    </source>
</evidence>
<dbReference type="InterPro" id="IPR010651">
    <property type="entry name" value="Sugar_transport"/>
</dbReference>
<evidence type="ECO:0000256" key="3">
    <source>
        <dbReference type="ARBA" id="ARBA00022692"/>
    </source>
</evidence>
<gene>
    <name evidence="7" type="ORF">ACFOSV_02960</name>
</gene>
<accession>A0ABV8AM70</accession>
<dbReference type="PANTHER" id="PTHR16119:SF17">
    <property type="entry name" value="TRANSMEMBRANE PROTEIN 144"/>
    <property type="match status" value="1"/>
</dbReference>
<dbReference type="Pfam" id="PF07168">
    <property type="entry name" value="Ureide_permease"/>
    <property type="match status" value="2"/>
</dbReference>
<dbReference type="InterPro" id="IPR009834">
    <property type="entry name" value="Ureide_permease"/>
</dbReference>
<dbReference type="RefSeq" id="WP_377903237.1">
    <property type="nucleotide sequence ID" value="NZ_JBHRZS010000003.1"/>
</dbReference>
<feature type="transmembrane region" description="Helical" evidence="6">
    <location>
        <begin position="80"/>
        <end position="102"/>
    </location>
</feature>
<reference evidence="8" key="1">
    <citation type="journal article" date="2019" name="Int. J. Syst. Evol. Microbiol.">
        <title>The Global Catalogue of Microorganisms (GCM) 10K type strain sequencing project: providing services to taxonomists for standard genome sequencing and annotation.</title>
        <authorList>
            <consortium name="The Broad Institute Genomics Platform"/>
            <consortium name="The Broad Institute Genome Sequencing Center for Infectious Disease"/>
            <person name="Wu L."/>
            <person name="Ma J."/>
        </authorList>
    </citation>
    <scope>NUCLEOTIDE SEQUENCE [LARGE SCALE GENOMIC DNA]</scope>
    <source>
        <strain evidence="8">CCUG 60523</strain>
    </source>
</reference>
<feature type="transmembrane region" description="Helical" evidence="6">
    <location>
        <begin position="109"/>
        <end position="129"/>
    </location>
</feature>
<comment type="subcellular location">
    <subcellularLocation>
        <location evidence="1">Membrane</location>
        <topology evidence="1">Multi-pass membrane protein</topology>
    </subcellularLocation>
</comment>
<keyword evidence="5 6" id="KW-0472">Membrane</keyword>
<name>A0ABV8AM70_9BACT</name>
<evidence type="ECO:0000313" key="7">
    <source>
        <dbReference type="EMBL" id="MFC3879116.1"/>
    </source>
</evidence>
<keyword evidence="8" id="KW-1185">Reference proteome</keyword>
<evidence type="ECO:0000313" key="8">
    <source>
        <dbReference type="Proteomes" id="UP001595805"/>
    </source>
</evidence>
<evidence type="ECO:0000256" key="2">
    <source>
        <dbReference type="ARBA" id="ARBA00006117"/>
    </source>
</evidence>
<feature type="transmembrane region" description="Helical" evidence="6">
    <location>
        <begin position="6"/>
        <end position="27"/>
    </location>
</feature>
<feature type="transmembrane region" description="Helical" evidence="6">
    <location>
        <begin position="251"/>
        <end position="272"/>
    </location>
</feature>
<feature type="transmembrane region" description="Helical" evidence="6">
    <location>
        <begin position="171"/>
        <end position="189"/>
    </location>
</feature>
<feature type="transmembrane region" description="Helical" evidence="6">
    <location>
        <begin position="312"/>
        <end position="333"/>
    </location>
</feature>
<sequence>MFIPQSYALAVLLCVITMICWGSWANSQKLASKSWPFPLFYWDYAIGIVLCSLIFGLTLGSSGSEGRAFLDDIAQADSSAIGSAFIGGIIFNLANLLVVAAIDIAGMAVAFPVGIGIALVLGVLVNYLAEPIGDPLILFLGVALVVLAIILDAIAYGKLSQGKAQTPTRGIFLSIAGGILMGFFYRFVAASISTDFDAPEAGLMTPYSAVFIFALGIFVSNFLWNSFFMFRPLQGQAVSYADYFKLGTLKLHLVGLLGGIIWCIGMSLSVISGEKAGFAISYGLGQGATMVAAAWGVFVWKEFKDAPKGTSTYVRLMFLAFILGLVLIIFSRFS</sequence>
<protein>
    <submittedName>
        <fullName evidence="7">Multidrug DMT transporter permease</fullName>
    </submittedName>
</protein>
<evidence type="ECO:0000256" key="4">
    <source>
        <dbReference type="ARBA" id="ARBA00022989"/>
    </source>
</evidence>
<feature type="transmembrane region" description="Helical" evidence="6">
    <location>
        <begin position="209"/>
        <end position="230"/>
    </location>
</feature>
<keyword evidence="3 6" id="KW-0812">Transmembrane</keyword>
<feature type="transmembrane region" description="Helical" evidence="6">
    <location>
        <begin position="39"/>
        <end position="60"/>
    </location>
</feature>
<feature type="transmembrane region" description="Helical" evidence="6">
    <location>
        <begin position="278"/>
        <end position="300"/>
    </location>
</feature>
<proteinExistence type="inferred from homology"/>
<dbReference type="EMBL" id="JBHRZS010000003">
    <property type="protein sequence ID" value="MFC3879116.1"/>
    <property type="molecule type" value="Genomic_DNA"/>
</dbReference>
<evidence type="ECO:0000256" key="6">
    <source>
        <dbReference type="SAM" id="Phobius"/>
    </source>
</evidence>
<comment type="caution">
    <text evidence="7">The sequence shown here is derived from an EMBL/GenBank/DDBJ whole genome shotgun (WGS) entry which is preliminary data.</text>
</comment>
<comment type="similarity">
    <text evidence="2">Belongs to the GRP transporter (TC 2.A.7.5) family.</text>
</comment>
<keyword evidence="4 6" id="KW-1133">Transmembrane helix</keyword>
<organism evidence="7 8">
    <name type="scientific">Algoriphagus namhaensis</name>
    <dbReference type="NCBI Taxonomy" id="915353"/>
    <lineage>
        <taxon>Bacteria</taxon>
        <taxon>Pseudomonadati</taxon>
        <taxon>Bacteroidota</taxon>
        <taxon>Cytophagia</taxon>
        <taxon>Cytophagales</taxon>
        <taxon>Cyclobacteriaceae</taxon>
        <taxon>Algoriphagus</taxon>
    </lineage>
</organism>